<comment type="caution">
    <text evidence="1">The sequence shown here is derived from an EMBL/GenBank/DDBJ whole genome shotgun (WGS) entry which is preliminary data.</text>
</comment>
<evidence type="ECO:0000313" key="2">
    <source>
        <dbReference type="Proteomes" id="UP000798488"/>
    </source>
</evidence>
<accession>A0A9D3AWX8</accession>
<gene>
    <name evidence="1" type="ORF">SPSYN_02179</name>
</gene>
<proteinExistence type="predicted"/>
<dbReference type="AlphaFoldDB" id="A0A9D3AWX8"/>
<organism evidence="1 2">
    <name type="scientific">Sporotomaculum syntrophicum</name>
    <dbReference type="NCBI Taxonomy" id="182264"/>
    <lineage>
        <taxon>Bacteria</taxon>
        <taxon>Bacillati</taxon>
        <taxon>Bacillota</taxon>
        <taxon>Clostridia</taxon>
        <taxon>Eubacteriales</taxon>
        <taxon>Desulfallaceae</taxon>
        <taxon>Sporotomaculum</taxon>
    </lineage>
</organism>
<reference evidence="1" key="1">
    <citation type="submission" date="2016-02" db="EMBL/GenBank/DDBJ databases">
        <title>Draft Genome Sequence of Sporotomaculum syntrophicum Strain FB, a Syntrophic Benzoate Degrader.</title>
        <authorList>
            <person name="Nobu M.K."/>
            <person name="Narihiro T."/>
            <person name="Qiu Y.-L."/>
            <person name="Ohashi A."/>
            <person name="Liu W.-T."/>
            <person name="Yuji S."/>
        </authorList>
    </citation>
    <scope>NUCLEOTIDE SEQUENCE</scope>
    <source>
        <strain evidence="1">FB</strain>
    </source>
</reference>
<dbReference type="Proteomes" id="UP000798488">
    <property type="component" value="Unassembled WGS sequence"/>
</dbReference>
<keyword evidence="2" id="KW-1185">Reference proteome</keyword>
<evidence type="ECO:0000313" key="1">
    <source>
        <dbReference type="EMBL" id="KAF1084402.1"/>
    </source>
</evidence>
<sequence>MLIAELKEFMLQNGLTIDLVQAGENSISTAYIYKGYQGDRLLFSHNKINIKKTVKLDVLGTPLWDIIAFLKHENWLYDMFMQHEGVKPLERYVEGRRLFIKVLNVCGPPVIWRHHEGARLQVITDNFNTEQGFTFYADGHKVAEISERAIITPKPIQDTLPNHFIARFDVRDAHGMICEIFWPR</sequence>
<name>A0A9D3AWX8_9FIRM</name>
<dbReference type="EMBL" id="LSRS01000005">
    <property type="protein sequence ID" value="KAF1084402.1"/>
    <property type="molecule type" value="Genomic_DNA"/>
</dbReference>
<dbReference type="RefSeq" id="WP_161822492.1">
    <property type="nucleotide sequence ID" value="NZ_LSRS01000005.1"/>
</dbReference>
<protein>
    <submittedName>
        <fullName evidence="1">Uncharacterized protein</fullName>
    </submittedName>
</protein>